<protein>
    <recommendedName>
        <fullName evidence="4">AMIN domain-containing protein</fullName>
    </recommendedName>
</protein>
<keyword evidence="3" id="KW-1185">Reference proteome</keyword>
<evidence type="ECO:0000256" key="1">
    <source>
        <dbReference type="SAM" id="SignalP"/>
    </source>
</evidence>
<evidence type="ECO:0000313" key="2">
    <source>
        <dbReference type="EMBL" id="GJM61957.1"/>
    </source>
</evidence>
<dbReference type="AlphaFoldDB" id="A0AAN4VYT9"/>
<accession>A0AAN4VYT9</accession>
<name>A0AAN4VYT9_9BACT</name>
<comment type="caution">
    <text evidence="2">The sequence shown here is derived from an EMBL/GenBank/DDBJ whole genome shotgun (WGS) entry which is preliminary data.</text>
</comment>
<dbReference type="EMBL" id="BQKE01000001">
    <property type="protein sequence ID" value="GJM61957.1"/>
    <property type="molecule type" value="Genomic_DNA"/>
</dbReference>
<dbReference type="RefSeq" id="WP_338237378.1">
    <property type="nucleotide sequence ID" value="NZ_BQKE01000001.1"/>
</dbReference>
<evidence type="ECO:0008006" key="4">
    <source>
        <dbReference type="Google" id="ProtNLM"/>
    </source>
</evidence>
<reference evidence="2 3" key="1">
    <citation type="submission" date="2021-12" db="EMBL/GenBank/DDBJ databases">
        <title>Genome sequencing of bacteria with rrn-lacking chromosome and rrn-plasmid.</title>
        <authorList>
            <person name="Anda M."/>
            <person name="Iwasaki W."/>
        </authorList>
    </citation>
    <scope>NUCLEOTIDE SEQUENCE [LARGE SCALE GENOMIC DNA]</scope>
    <source>
        <strain evidence="2 3">NBRC 15940</strain>
    </source>
</reference>
<organism evidence="2 3">
    <name type="scientific">Persicobacter diffluens</name>
    <dbReference type="NCBI Taxonomy" id="981"/>
    <lineage>
        <taxon>Bacteria</taxon>
        <taxon>Pseudomonadati</taxon>
        <taxon>Bacteroidota</taxon>
        <taxon>Cytophagia</taxon>
        <taxon>Cytophagales</taxon>
        <taxon>Persicobacteraceae</taxon>
        <taxon>Persicobacter</taxon>
    </lineage>
</organism>
<dbReference type="Proteomes" id="UP001310022">
    <property type="component" value="Unassembled WGS sequence"/>
</dbReference>
<proteinExistence type="predicted"/>
<sequence>MKNLILLPLFLICLSVNGMNFSQDQITNNKVSVAISENGEALVVDLTGAQLDNQHTIVDLEKMDIFSYRTRVVRYFGGLMKQKTYELKTLTIRTATEEINEIFDRANVNQLVHLLLGNH</sequence>
<keyword evidence="1" id="KW-0732">Signal</keyword>
<gene>
    <name evidence="2" type="ORF">PEDI_25090</name>
</gene>
<feature type="chain" id="PRO_5042917597" description="AMIN domain-containing protein" evidence="1">
    <location>
        <begin position="19"/>
        <end position="119"/>
    </location>
</feature>
<evidence type="ECO:0000313" key="3">
    <source>
        <dbReference type="Proteomes" id="UP001310022"/>
    </source>
</evidence>
<feature type="signal peptide" evidence="1">
    <location>
        <begin position="1"/>
        <end position="18"/>
    </location>
</feature>